<dbReference type="Pfam" id="PF22486">
    <property type="entry name" value="MATH_2"/>
    <property type="match status" value="1"/>
</dbReference>
<name>A0A811R3Z3_9POAL</name>
<dbReference type="EMBL" id="CAJGYO010000013">
    <property type="protein sequence ID" value="CAD6264765.1"/>
    <property type="molecule type" value="Genomic_DNA"/>
</dbReference>
<protein>
    <recommendedName>
        <fullName evidence="1">MATH domain-containing protein</fullName>
    </recommendedName>
</protein>
<feature type="domain" description="MATH" evidence="1">
    <location>
        <begin position="18"/>
        <end position="145"/>
    </location>
</feature>
<dbReference type="InterPro" id="IPR002083">
    <property type="entry name" value="MATH/TRAF_dom"/>
</dbReference>
<dbReference type="InterPro" id="IPR008974">
    <property type="entry name" value="TRAF-like"/>
</dbReference>
<evidence type="ECO:0000313" key="2">
    <source>
        <dbReference type="EMBL" id="CAD6264765.1"/>
    </source>
</evidence>
<dbReference type="CDD" id="cd00121">
    <property type="entry name" value="MATH"/>
    <property type="match status" value="1"/>
</dbReference>
<dbReference type="Proteomes" id="UP000604825">
    <property type="component" value="Unassembled WGS sequence"/>
</dbReference>
<dbReference type="GO" id="GO:0016567">
    <property type="term" value="P:protein ubiquitination"/>
    <property type="evidence" value="ECO:0007669"/>
    <property type="project" value="InterPro"/>
</dbReference>
<dbReference type="PANTHER" id="PTHR26379:SF433">
    <property type="entry name" value="OS08G0226800 PROTEIN"/>
    <property type="match status" value="1"/>
</dbReference>
<dbReference type="OrthoDB" id="688873at2759"/>
<reference evidence="2" key="1">
    <citation type="submission" date="2020-10" db="EMBL/GenBank/DDBJ databases">
        <authorList>
            <person name="Han B."/>
            <person name="Lu T."/>
            <person name="Zhao Q."/>
            <person name="Huang X."/>
            <person name="Zhao Y."/>
        </authorList>
    </citation>
    <scope>NUCLEOTIDE SEQUENCE</scope>
</reference>
<dbReference type="InterPro" id="IPR045005">
    <property type="entry name" value="BPM1-6"/>
</dbReference>
<dbReference type="AlphaFoldDB" id="A0A811R3Z3"/>
<gene>
    <name evidence="2" type="ORF">NCGR_LOCUS48070</name>
</gene>
<proteinExistence type="predicted"/>
<comment type="caution">
    <text evidence="2">The sequence shown here is derived from an EMBL/GenBank/DDBJ whole genome shotgun (WGS) entry which is preliminary data.</text>
</comment>
<dbReference type="SUPFAM" id="SSF49599">
    <property type="entry name" value="TRAF domain-like"/>
    <property type="match status" value="1"/>
</dbReference>
<dbReference type="PANTHER" id="PTHR26379">
    <property type="entry name" value="BTB/POZ AND MATH DOMAIN-CONTAINING PROTEIN 1"/>
    <property type="match status" value="1"/>
</dbReference>
<keyword evidence="3" id="KW-1185">Reference proteome</keyword>
<sequence>MSWIPRRTASSRTIEAHTGTHIFEIDDYSQKKGSTDVGKFIRSSTFTVGGFDWSICFYANSNDDVTRHYIIVFLELMSSDVELRAHYNIQFIGGDDAVKDSMISWYSTGTRLFKSINLMKGGEYRPDTGDYNSTLNMLDTLEELT</sequence>
<dbReference type="Gene3D" id="2.60.210.10">
    <property type="entry name" value="Apoptosis, Tumor Necrosis Factor Receptor Associated Protein 2, Chain A"/>
    <property type="match status" value="1"/>
</dbReference>
<evidence type="ECO:0000259" key="1">
    <source>
        <dbReference type="PROSITE" id="PS50144"/>
    </source>
</evidence>
<organism evidence="2 3">
    <name type="scientific">Miscanthus lutarioriparius</name>
    <dbReference type="NCBI Taxonomy" id="422564"/>
    <lineage>
        <taxon>Eukaryota</taxon>
        <taxon>Viridiplantae</taxon>
        <taxon>Streptophyta</taxon>
        <taxon>Embryophyta</taxon>
        <taxon>Tracheophyta</taxon>
        <taxon>Spermatophyta</taxon>
        <taxon>Magnoliopsida</taxon>
        <taxon>Liliopsida</taxon>
        <taxon>Poales</taxon>
        <taxon>Poaceae</taxon>
        <taxon>PACMAD clade</taxon>
        <taxon>Panicoideae</taxon>
        <taxon>Andropogonodae</taxon>
        <taxon>Andropogoneae</taxon>
        <taxon>Saccharinae</taxon>
        <taxon>Miscanthus</taxon>
    </lineage>
</organism>
<evidence type="ECO:0000313" key="3">
    <source>
        <dbReference type="Proteomes" id="UP000604825"/>
    </source>
</evidence>
<accession>A0A811R3Z3</accession>
<dbReference type="PROSITE" id="PS50144">
    <property type="entry name" value="MATH"/>
    <property type="match status" value="1"/>
</dbReference>